<feature type="chain" id="PRO_5046125773" evidence="1">
    <location>
        <begin position="23"/>
        <end position="355"/>
    </location>
</feature>
<evidence type="ECO:0000313" key="4">
    <source>
        <dbReference type="Proteomes" id="UP001597131"/>
    </source>
</evidence>
<dbReference type="PANTHER" id="PTHR42834">
    <property type="entry name" value="ENDONUCLEASE/EXONUCLEASE/PHOSPHATASE FAMILY PROTEIN (AFU_ORTHOLOGUE AFUA_3G09210)"/>
    <property type="match status" value="1"/>
</dbReference>
<gene>
    <name evidence="3" type="ORF">ACFQ3Q_01395</name>
</gene>
<accession>A0ABW3NNW9</accession>
<proteinExistence type="predicted"/>
<keyword evidence="3" id="KW-0378">Hydrolase</keyword>
<reference evidence="4" key="1">
    <citation type="journal article" date="2019" name="Int. J. Syst. Evol. Microbiol.">
        <title>The Global Catalogue of Microorganisms (GCM) 10K type strain sequencing project: providing services to taxonomists for standard genome sequencing and annotation.</title>
        <authorList>
            <consortium name="The Broad Institute Genomics Platform"/>
            <consortium name="The Broad Institute Genome Sequencing Center for Infectious Disease"/>
            <person name="Wu L."/>
            <person name="Ma J."/>
        </authorList>
    </citation>
    <scope>NUCLEOTIDE SEQUENCE [LARGE SCALE GENOMIC DNA]</scope>
    <source>
        <strain evidence="4">CCUG 64793</strain>
    </source>
</reference>
<evidence type="ECO:0000256" key="1">
    <source>
        <dbReference type="SAM" id="SignalP"/>
    </source>
</evidence>
<organism evidence="3 4">
    <name type="scientific">Salegentibacter chungangensis</name>
    <dbReference type="NCBI Taxonomy" id="1335724"/>
    <lineage>
        <taxon>Bacteria</taxon>
        <taxon>Pseudomonadati</taxon>
        <taxon>Bacteroidota</taxon>
        <taxon>Flavobacteriia</taxon>
        <taxon>Flavobacteriales</taxon>
        <taxon>Flavobacteriaceae</taxon>
        <taxon>Salegentibacter</taxon>
    </lineage>
</organism>
<dbReference type="SUPFAM" id="SSF56219">
    <property type="entry name" value="DNase I-like"/>
    <property type="match status" value="1"/>
</dbReference>
<dbReference type="InterPro" id="IPR005135">
    <property type="entry name" value="Endo/exonuclease/phosphatase"/>
</dbReference>
<dbReference type="Gene3D" id="3.60.10.10">
    <property type="entry name" value="Endonuclease/exonuclease/phosphatase"/>
    <property type="match status" value="1"/>
</dbReference>
<name>A0ABW3NNW9_9FLAO</name>
<dbReference type="EMBL" id="JBHTLI010000001">
    <property type="protein sequence ID" value="MFD1094391.1"/>
    <property type="molecule type" value="Genomic_DNA"/>
</dbReference>
<keyword evidence="3" id="KW-0255">Endonuclease</keyword>
<keyword evidence="4" id="KW-1185">Reference proteome</keyword>
<evidence type="ECO:0000259" key="2">
    <source>
        <dbReference type="Pfam" id="PF19580"/>
    </source>
</evidence>
<comment type="caution">
    <text evidence="3">The sequence shown here is derived from an EMBL/GenBank/DDBJ whole genome shotgun (WGS) entry which is preliminary data.</text>
</comment>
<dbReference type="Proteomes" id="UP001597131">
    <property type="component" value="Unassembled WGS sequence"/>
</dbReference>
<dbReference type="InterPro" id="IPR036691">
    <property type="entry name" value="Endo/exonu/phosph_ase_sf"/>
</dbReference>
<protein>
    <submittedName>
        <fullName evidence="3">Endonuclease/exonuclease/phosphatase family protein</fullName>
    </submittedName>
</protein>
<dbReference type="Pfam" id="PF19580">
    <property type="entry name" value="Exo_endo_phos_3"/>
    <property type="match status" value="1"/>
</dbReference>
<dbReference type="PANTHER" id="PTHR42834:SF1">
    <property type="entry name" value="ENDONUCLEASE_EXONUCLEASE_PHOSPHATASE FAMILY PROTEIN (AFU_ORTHOLOGUE AFUA_3G09210)"/>
    <property type="match status" value="1"/>
</dbReference>
<evidence type="ECO:0000313" key="3">
    <source>
        <dbReference type="EMBL" id="MFD1094391.1"/>
    </source>
</evidence>
<feature type="domain" description="Endonuclease/exonuclease/phosphatase" evidence="2">
    <location>
        <begin position="32"/>
        <end position="348"/>
    </location>
</feature>
<sequence length="355" mass="40671">MQRRLKFVILLVFAGSYFQARAQQEKSYKIVSIAFYNVENLFDTENDPFTFDDDRTPEGKDAWTEEKYREKLQNLAKVISEIGIESAQVSPAIIGLAEVENYRVLEDLVNQPALKNKNYGIIHYDSPDSRGIDVAMLYQKSVFAPTSHHARKLSLSEPGSPKPEKTRDQLVVSGKLDGENFSFIINHWPSRSGGEKASEYKRIRAAELNRKIIDSIFQNEPYMKIVNMGDFNDDPHNRSIKTYLKTGSVKKDLKLQELFNPMEKMQKEGSGTLAYRDGWNLFDQIMLSGTASQNEYDSYQYYKAGIFNKSYLITPKGQFRGYPLRTYGYSGYQGGYSDHFPVYIYLIKESASATN</sequence>
<dbReference type="RefSeq" id="WP_380742190.1">
    <property type="nucleotide sequence ID" value="NZ_JBHTLI010000001.1"/>
</dbReference>
<keyword evidence="1" id="KW-0732">Signal</keyword>
<feature type="signal peptide" evidence="1">
    <location>
        <begin position="1"/>
        <end position="22"/>
    </location>
</feature>
<keyword evidence="3" id="KW-0540">Nuclease</keyword>
<dbReference type="GO" id="GO:0004519">
    <property type="term" value="F:endonuclease activity"/>
    <property type="evidence" value="ECO:0007669"/>
    <property type="project" value="UniProtKB-KW"/>
</dbReference>